<evidence type="ECO:0000313" key="2">
    <source>
        <dbReference type="Proteomes" id="UP000789702"/>
    </source>
</evidence>
<accession>A0ACA9P4V8</accession>
<feature type="non-terminal residue" evidence="1">
    <location>
        <position position="1"/>
    </location>
</feature>
<organism evidence="1 2">
    <name type="scientific">Dentiscutata heterogama</name>
    <dbReference type="NCBI Taxonomy" id="1316150"/>
    <lineage>
        <taxon>Eukaryota</taxon>
        <taxon>Fungi</taxon>
        <taxon>Fungi incertae sedis</taxon>
        <taxon>Mucoromycota</taxon>
        <taxon>Glomeromycotina</taxon>
        <taxon>Glomeromycetes</taxon>
        <taxon>Diversisporales</taxon>
        <taxon>Gigasporaceae</taxon>
        <taxon>Dentiscutata</taxon>
    </lineage>
</organism>
<proteinExistence type="predicted"/>
<protein>
    <submittedName>
        <fullName evidence="1">15456_t:CDS:1</fullName>
    </submittedName>
</protein>
<evidence type="ECO:0000313" key="1">
    <source>
        <dbReference type="EMBL" id="CAG8689506.1"/>
    </source>
</evidence>
<gene>
    <name evidence="1" type="ORF">DHETER_LOCUS11175</name>
</gene>
<reference evidence="1" key="1">
    <citation type="submission" date="2021-06" db="EMBL/GenBank/DDBJ databases">
        <authorList>
            <person name="Kallberg Y."/>
            <person name="Tangrot J."/>
            <person name="Rosling A."/>
        </authorList>
    </citation>
    <scope>NUCLEOTIDE SEQUENCE</scope>
    <source>
        <strain evidence="1">IL203A</strain>
    </source>
</reference>
<sequence>FENHVNCNSNFSSPHVYGLSLNPKTGEYLMVFQYAESGDLVNYLKNNWQSLKWKERINSLGSISFQLKQIHELGLIHADFHCRNILWHKNYGSVSDLGQSRKINDNKE</sequence>
<comment type="caution">
    <text evidence="1">The sequence shown here is derived from an EMBL/GenBank/DDBJ whole genome shotgun (WGS) entry which is preliminary data.</text>
</comment>
<dbReference type="EMBL" id="CAJVPU010023735">
    <property type="protein sequence ID" value="CAG8689506.1"/>
    <property type="molecule type" value="Genomic_DNA"/>
</dbReference>
<dbReference type="Proteomes" id="UP000789702">
    <property type="component" value="Unassembled WGS sequence"/>
</dbReference>
<feature type="non-terminal residue" evidence="1">
    <location>
        <position position="108"/>
    </location>
</feature>
<keyword evidence="2" id="KW-1185">Reference proteome</keyword>
<name>A0ACA9P4V8_9GLOM</name>